<dbReference type="CDD" id="cd02951">
    <property type="entry name" value="SoxW"/>
    <property type="match status" value="1"/>
</dbReference>
<proteinExistence type="predicted"/>
<dbReference type="PANTHER" id="PTHR15337:SF11">
    <property type="entry name" value="THIOREDOXIN DOMAIN-CONTAINING PROTEIN"/>
    <property type="match status" value="1"/>
</dbReference>
<dbReference type="PANTHER" id="PTHR15337">
    <property type="entry name" value="ANTERIOR GRADIENT PROTEIN-RELATED"/>
    <property type="match status" value="1"/>
</dbReference>
<sequence>MRSILLTIILLFSISTTAHEHTQQQGDYLGAKPVDELPNWFKATFMDFSEDLEEANDEGKHVMIYFHQNGCPYCSKLVEDNFHDKDLVAKLQKHFDTIETNMWGDRELIDWSGIDYSEKEFSTKMKIQFTPTIIFLNSKGETLLRLNGYQSIDKMHATLDYISNKTYLNQSYANYINSTKKNKAGILNANSIFESGPHMLSRNKSMPAQQYLAVFFEEPNCPECDTFHQTMMPLTLTKTLLKDMQVIQLDALSDSKLITPSGKRSTAKDWYEDLKLTYKPAVVFFDKQGNEIIRKDAFFKEYHFTGIIEYVATEGYKHQPNFQRYLEERSDKLREQGFTVDIWK</sequence>
<reference evidence="3" key="1">
    <citation type="submission" date="2016-10" db="EMBL/GenBank/DDBJ databases">
        <authorList>
            <person name="de Groot N.N."/>
        </authorList>
    </citation>
    <scope>NUCLEOTIDE SEQUENCE</scope>
</reference>
<evidence type="ECO:0000259" key="2">
    <source>
        <dbReference type="PROSITE" id="PS51352"/>
    </source>
</evidence>
<dbReference type="PROSITE" id="PS51352">
    <property type="entry name" value="THIOREDOXIN_2"/>
    <property type="match status" value="1"/>
</dbReference>
<dbReference type="AlphaFoldDB" id="A0A1W1D9V1"/>
<feature type="domain" description="Thioredoxin" evidence="2">
    <location>
        <begin position="31"/>
        <end position="164"/>
    </location>
</feature>
<dbReference type="Pfam" id="PF13098">
    <property type="entry name" value="Thioredoxin_2"/>
    <property type="match status" value="2"/>
</dbReference>
<evidence type="ECO:0000313" key="3">
    <source>
        <dbReference type="EMBL" id="SFV77217.1"/>
    </source>
</evidence>
<dbReference type="InterPro" id="IPR051099">
    <property type="entry name" value="AGR/TXD"/>
</dbReference>
<dbReference type="InterPro" id="IPR013766">
    <property type="entry name" value="Thioredoxin_domain"/>
</dbReference>
<dbReference type="Gene3D" id="3.40.30.10">
    <property type="entry name" value="Glutaredoxin"/>
    <property type="match status" value="2"/>
</dbReference>
<name>A0A1W1D9V1_9ZZZZ</name>
<dbReference type="InterPro" id="IPR041737">
    <property type="entry name" value="SoxW"/>
</dbReference>
<dbReference type="InterPro" id="IPR012336">
    <property type="entry name" value="Thioredoxin-like_fold"/>
</dbReference>
<keyword evidence="1" id="KW-0732">Signal</keyword>
<protein>
    <submittedName>
        <fullName evidence="3">Thioredoxin SoxW</fullName>
    </submittedName>
</protein>
<dbReference type="EMBL" id="FPHR01000019">
    <property type="protein sequence ID" value="SFV77217.1"/>
    <property type="molecule type" value="Genomic_DNA"/>
</dbReference>
<accession>A0A1W1D9V1</accession>
<dbReference type="InterPro" id="IPR036249">
    <property type="entry name" value="Thioredoxin-like_sf"/>
</dbReference>
<organism evidence="3">
    <name type="scientific">hydrothermal vent metagenome</name>
    <dbReference type="NCBI Taxonomy" id="652676"/>
    <lineage>
        <taxon>unclassified sequences</taxon>
        <taxon>metagenomes</taxon>
        <taxon>ecological metagenomes</taxon>
    </lineage>
</organism>
<evidence type="ECO:0000256" key="1">
    <source>
        <dbReference type="ARBA" id="ARBA00022729"/>
    </source>
</evidence>
<dbReference type="SUPFAM" id="SSF52833">
    <property type="entry name" value="Thioredoxin-like"/>
    <property type="match status" value="2"/>
</dbReference>
<gene>
    <name evidence="3" type="ORF">MNB_SUP05-4-177</name>
</gene>